<dbReference type="InParanoid" id="B0D6A4"/>
<dbReference type="CDD" id="cd00093">
    <property type="entry name" value="HTH_XRE"/>
    <property type="match status" value="1"/>
</dbReference>
<reference evidence="3 4" key="1">
    <citation type="journal article" date="2008" name="Nature">
        <title>The genome of Laccaria bicolor provides insights into mycorrhizal symbiosis.</title>
        <authorList>
            <person name="Martin F."/>
            <person name="Aerts A."/>
            <person name="Ahren D."/>
            <person name="Brun A."/>
            <person name="Danchin E.G.J."/>
            <person name="Duchaussoy F."/>
            <person name="Gibon J."/>
            <person name="Kohler A."/>
            <person name="Lindquist E."/>
            <person name="Pereda V."/>
            <person name="Salamov A."/>
            <person name="Shapiro H.J."/>
            <person name="Wuyts J."/>
            <person name="Blaudez D."/>
            <person name="Buee M."/>
            <person name="Brokstein P."/>
            <person name="Canbaeck B."/>
            <person name="Cohen D."/>
            <person name="Courty P.E."/>
            <person name="Coutinho P.M."/>
            <person name="Delaruelle C."/>
            <person name="Detter J.C."/>
            <person name="Deveau A."/>
            <person name="DiFazio S."/>
            <person name="Duplessis S."/>
            <person name="Fraissinet-Tachet L."/>
            <person name="Lucic E."/>
            <person name="Frey-Klett P."/>
            <person name="Fourrey C."/>
            <person name="Feussner I."/>
            <person name="Gay G."/>
            <person name="Grimwood J."/>
            <person name="Hoegger P.J."/>
            <person name="Jain P."/>
            <person name="Kilaru S."/>
            <person name="Labbe J."/>
            <person name="Lin Y.C."/>
            <person name="Legue V."/>
            <person name="Le Tacon F."/>
            <person name="Marmeisse R."/>
            <person name="Melayah D."/>
            <person name="Montanini B."/>
            <person name="Muratet M."/>
            <person name="Nehls U."/>
            <person name="Niculita-Hirzel H."/>
            <person name="Oudot-Le Secq M.P."/>
            <person name="Peter M."/>
            <person name="Quesneville H."/>
            <person name="Rajashekar B."/>
            <person name="Reich M."/>
            <person name="Rouhier N."/>
            <person name="Schmutz J."/>
            <person name="Yin T."/>
            <person name="Chalot M."/>
            <person name="Henrissat B."/>
            <person name="Kuees U."/>
            <person name="Lucas S."/>
            <person name="Van de Peer Y."/>
            <person name="Podila G.K."/>
            <person name="Polle A."/>
            <person name="Pukkila P.J."/>
            <person name="Richardson P.M."/>
            <person name="Rouze P."/>
            <person name="Sanders I.R."/>
            <person name="Stajich J.E."/>
            <person name="Tunlid A."/>
            <person name="Tuskan G."/>
            <person name="Grigoriev I.V."/>
        </authorList>
    </citation>
    <scope>NUCLEOTIDE SEQUENCE [LARGE SCALE GENOMIC DNA]</scope>
    <source>
        <strain evidence="4">S238N-H82 / ATCC MYA-4686</strain>
    </source>
</reference>
<comment type="function">
    <text evidence="2">Transcriptional coactivator that stimulates GCN4-dependent transcriptional activity by bridging the DNA-binding region of GCN4 and TBP (SPT15), thereby recruiting TBP to GCN4-bound promoters. Involved in induction of the ribosome quality control (RQC) pathway; a pathway that degrades nascent peptide chains during problematic translation. Required to prevent stalled ribosomes from frameshifting.</text>
</comment>
<dbReference type="InterPro" id="IPR001387">
    <property type="entry name" value="Cro/C1-type_HTH"/>
</dbReference>
<gene>
    <name evidence="3" type="ORF">LACBIDRAFT_318247</name>
</gene>
<organism evidence="4">
    <name type="scientific">Laccaria bicolor (strain S238N-H82 / ATCC MYA-4686)</name>
    <name type="common">Bicoloured deceiver</name>
    <name type="synonym">Laccaria laccata var. bicolor</name>
    <dbReference type="NCBI Taxonomy" id="486041"/>
    <lineage>
        <taxon>Eukaryota</taxon>
        <taxon>Fungi</taxon>
        <taxon>Dikarya</taxon>
        <taxon>Basidiomycota</taxon>
        <taxon>Agaricomycotina</taxon>
        <taxon>Agaricomycetes</taxon>
        <taxon>Agaricomycetidae</taxon>
        <taxon>Agaricales</taxon>
        <taxon>Agaricineae</taxon>
        <taxon>Hydnangiaceae</taxon>
        <taxon>Laccaria</taxon>
    </lineage>
</organism>
<accession>B0D6A4</accession>
<protein>
    <submittedName>
        <fullName evidence="3">Predicted protein</fullName>
    </submittedName>
</protein>
<evidence type="ECO:0000313" key="4">
    <source>
        <dbReference type="Proteomes" id="UP000001194"/>
    </source>
</evidence>
<evidence type="ECO:0000256" key="1">
    <source>
        <dbReference type="ARBA" id="ARBA00009802"/>
    </source>
</evidence>
<keyword evidence="4" id="KW-1185">Reference proteome</keyword>
<dbReference type="KEGG" id="lbc:LACBIDRAFT_318247"/>
<dbReference type="GO" id="GO:0003677">
    <property type="term" value="F:DNA binding"/>
    <property type="evidence" value="ECO:0007669"/>
    <property type="project" value="InterPro"/>
</dbReference>
<evidence type="ECO:0000256" key="2">
    <source>
        <dbReference type="ARBA" id="ARBA00035107"/>
    </source>
</evidence>
<dbReference type="SUPFAM" id="SSF47413">
    <property type="entry name" value="lambda repressor-like DNA-binding domains"/>
    <property type="match status" value="1"/>
</dbReference>
<proteinExistence type="inferred from homology"/>
<dbReference type="OrthoDB" id="3226546at2759"/>
<name>B0D6A4_LACBS</name>
<sequence length="72" mass="7324">MAPNPQCAALAAAQARTGISYAQIAASIGSTEQQVIAICTGTQRPTEAEFKAITRALGISDNVSHSGVHATV</sequence>
<evidence type="ECO:0000313" key="3">
    <source>
        <dbReference type="EMBL" id="EDR10160.1"/>
    </source>
</evidence>
<dbReference type="RefSeq" id="XP_001879545.1">
    <property type="nucleotide sequence ID" value="XM_001879510.1"/>
</dbReference>
<dbReference type="HOGENOM" id="CLU_177930_0_0_1"/>
<dbReference type="Gene3D" id="1.10.260.40">
    <property type="entry name" value="lambda repressor-like DNA-binding domains"/>
    <property type="match status" value="1"/>
</dbReference>
<dbReference type="Proteomes" id="UP000001194">
    <property type="component" value="Unassembled WGS sequence"/>
</dbReference>
<dbReference type="InterPro" id="IPR010982">
    <property type="entry name" value="Lambda_DNA-bd_dom_sf"/>
</dbReference>
<dbReference type="AlphaFoldDB" id="B0D6A4"/>
<dbReference type="EMBL" id="DS547098">
    <property type="protein sequence ID" value="EDR10160.1"/>
    <property type="molecule type" value="Genomic_DNA"/>
</dbReference>
<comment type="similarity">
    <text evidence="1">Belongs to the MBF1 family.</text>
</comment>
<dbReference type="GeneID" id="6075170"/>
<dbReference type="Pfam" id="PF13560">
    <property type="entry name" value="HTH_31"/>
    <property type="match status" value="1"/>
</dbReference>